<dbReference type="InterPro" id="IPR052234">
    <property type="entry name" value="U5_snRNP_Component"/>
</dbReference>
<dbReference type="InterPro" id="IPR036322">
    <property type="entry name" value="WD40_repeat_dom_sf"/>
</dbReference>
<evidence type="ECO:0000256" key="5">
    <source>
        <dbReference type="PROSITE-ProRule" id="PRU00221"/>
    </source>
</evidence>
<feature type="domain" description="Anaphase-promoting complex subunit 4-like WD40" evidence="7">
    <location>
        <begin position="76"/>
        <end position="155"/>
    </location>
</feature>
<dbReference type="PROSITE" id="PS50082">
    <property type="entry name" value="WD_REPEATS_2"/>
    <property type="match status" value="7"/>
</dbReference>
<protein>
    <recommendedName>
        <fullName evidence="7">Anaphase-promoting complex subunit 4-like WD40 domain-containing protein</fullName>
    </recommendedName>
</protein>
<comment type="caution">
    <text evidence="8">The sequence shown here is derived from an EMBL/GenBank/DDBJ whole genome shotgun (WGS) entry which is preliminary data.</text>
</comment>
<dbReference type="PANTHER" id="PTHR44006:SF1">
    <property type="entry name" value="U5 SMALL NUCLEAR RIBONUCLEOPROTEIN 40 KDA PROTEIN"/>
    <property type="match status" value="1"/>
</dbReference>
<dbReference type="AlphaFoldDB" id="A0AAD9IHV1"/>
<feature type="repeat" description="WD" evidence="5">
    <location>
        <begin position="326"/>
        <end position="365"/>
    </location>
</feature>
<keyword evidence="9" id="KW-1185">Reference proteome</keyword>
<dbReference type="PRINTS" id="PR00320">
    <property type="entry name" value="GPROTEINBRPT"/>
</dbReference>
<reference evidence="8" key="1">
    <citation type="submission" date="2021-01" db="EMBL/GenBank/DDBJ databases">
        <authorList>
            <person name="Eckstrom K.M.E."/>
        </authorList>
    </citation>
    <scope>NUCLEOTIDE SEQUENCE</scope>
    <source>
        <strain evidence="8">UVCC 0001</strain>
    </source>
</reference>
<dbReference type="InterPro" id="IPR020472">
    <property type="entry name" value="WD40_PAC1"/>
</dbReference>
<dbReference type="GO" id="GO:0006397">
    <property type="term" value="P:mRNA processing"/>
    <property type="evidence" value="ECO:0007669"/>
    <property type="project" value="UniProtKB-KW"/>
</dbReference>
<dbReference type="PROSITE" id="PS00678">
    <property type="entry name" value="WD_REPEATS_1"/>
    <property type="match status" value="2"/>
</dbReference>
<dbReference type="Proteomes" id="UP001255856">
    <property type="component" value="Unassembled WGS sequence"/>
</dbReference>
<organism evidence="8 9">
    <name type="scientific">Prototheca wickerhamii</name>
    <dbReference type="NCBI Taxonomy" id="3111"/>
    <lineage>
        <taxon>Eukaryota</taxon>
        <taxon>Viridiplantae</taxon>
        <taxon>Chlorophyta</taxon>
        <taxon>core chlorophytes</taxon>
        <taxon>Trebouxiophyceae</taxon>
        <taxon>Chlorellales</taxon>
        <taxon>Chlorellaceae</taxon>
        <taxon>Prototheca</taxon>
    </lineage>
</organism>
<sequence length="365" mass="39595">MSELVKRAAPEEAPASPTGAIVEAKRQRRDDEIVPAGISMSSSISTKVAEGPARTSALLAPNMLLTGHADQVFTLRFNPAGDLIATGSFDKTILVYRVYGECENVLQIKGHKNAVLELHWLPDGERLVSCSPDRTARVWDAETGRQLKRMAEHTEIVNSCRPLRRGGPLVVTGSDDGTAKVWDLRAKRSVATVTERYQILATAWAEAGDQIYTAGIENVVRAWDLRRNEAVMTLEGHTDSVTGLDVAPGGTHLLSNGADGVVREWDVRPYAPQDRCCAAYRGATHDFERNLLRCAYSPNGTKLVAGSADRLVRVWERGTARQLYVLPGHTGSVNEVVFHPTEPIVASAGSDKRVFMGELASASAA</sequence>
<keyword evidence="3" id="KW-0677">Repeat</keyword>
<keyword evidence="1 5" id="KW-0853">WD repeat</keyword>
<dbReference type="GO" id="GO:0003723">
    <property type="term" value="F:RNA binding"/>
    <property type="evidence" value="ECO:0007669"/>
    <property type="project" value="TreeGrafter"/>
</dbReference>
<dbReference type="InterPro" id="IPR001680">
    <property type="entry name" value="WD40_rpt"/>
</dbReference>
<feature type="repeat" description="WD" evidence="5">
    <location>
        <begin position="295"/>
        <end position="325"/>
    </location>
</feature>
<feature type="repeat" description="WD" evidence="5">
    <location>
        <begin position="108"/>
        <end position="149"/>
    </location>
</feature>
<proteinExistence type="predicted"/>
<feature type="repeat" description="WD" evidence="5">
    <location>
        <begin position="65"/>
        <end position="98"/>
    </location>
</feature>
<accession>A0AAD9IHV1</accession>
<evidence type="ECO:0000256" key="2">
    <source>
        <dbReference type="ARBA" id="ARBA00022664"/>
    </source>
</evidence>
<feature type="repeat" description="WD" evidence="5">
    <location>
        <begin position="192"/>
        <end position="233"/>
    </location>
</feature>
<evidence type="ECO:0000256" key="3">
    <source>
        <dbReference type="ARBA" id="ARBA00022737"/>
    </source>
</evidence>
<dbReference type="PROSITE" id="PS50294">
    <property type="entry name" value="WD_REPEATS_REGION"/>
    <property type="match status" value="4"/>
</dbReference>
<dbReference type="GO" id="GO:0008380">
    <property type="term" value="P:RNA splicing"/>
    <property type="evidence" value="ECO:0007669"/>
    <property type="project" value="UniProtKB-KW"/>
</dbReference>
<feature type="repeat" description="WD" evidence="5">
    <location>
        <begin position="150"/>
        <end position="192"/>
    </location>
</feature>
<dbReference type="SMART" id="SM00320">
    <property type="entry name" value="WD40"/>
    <property type="match status" value="7"/>
</dbReference>
<dbReference type="InterPro" id="IPR019775">
    <property type="entry name" value="WD40_repeat_CS"/>
</dbReference>
<evidence type="ECO:0000256" key="1">
    <source>
        <dbReference type="ARBA" id="ARBA00022574"/>
    </source>
</evidence>
<feature type="region of interest" description="Disordered" evidence="6">
    <location>
        <begin position="1"/>
        <end position="28"/>
    </location>
</feature>
<feature type="repeat" description="WD" evidence="5">
    <location>
        <begin position="234"/>
        <end position="268"/>
    </location>
</feature>
<dbReference type="Pfam" id="PF12894">
    <property type="entry name" value="ANAPC4_WD40"/>
    <property type="match status" value="1"/>
</dbReference>
<dbReference type="Gene3D" id="2.130.10.10">
    <property type="entry name" value="YVTN repeat-like/Quinoprotein amine dehydrogenase"/>
    <property type="match status" value="1"/>
</dbReference>
<dbReference type="InterPro" id="IPR015943">
    <property type="entry name" value="WD40/YVTN_repeat-like_dom_sf"/>
</dbReference>
<evidence type="ECO:0000313" key="9">
    <source>
        <dbReference type="Proteomes" id="UP001255856"/>
    </source>
</evidence>
<evidence type="ECO:0000256" key="4">
    <source>
        <dbReference type="ARBA" id="ARBA00023187"/>
    </source>
</evidence>
<evidence type="ECO:0000313" key="8">
    <source>
        <dbReference type="EMBL" id="KAK2077936.1"/>
    </source>
</evidence>
<feature type="compositionally biased region" description="Basic and acidic residues" evidence="6">
    <location>
        <begin position="1"/>
        <end position="10"/>
    </location>
</feature>
<dbReference type="SUPFAM" id="SSF50978">
    <property type="entry name" value="WD40 repeat-like"/>
    <property type="match status" value="1"/>
</dbReference>
<keyword evidence="2" id="KW-0507">mRNA processing</keyword>
<evidence type="ECO:0000259" key="7">
    <source>
        <dbReference type="Pfam" id="PF12894"/>
    </source>
</evidence>
<dbReference type="PANTHER" id="PTHR44006">
    <property type="entry name" value="U5 SMALL NUCLEAR RIBONUCLEOPROTEIN 40 KDA PROTEIN"/>
    <property type="match status" value="1"/>
</dbReference>
<dbReference type="CDD" id="cd00200">
    <property type="entry name" value="WD40"/>
    <property type="match status" value="1"/>
</dbReference>
<name>A0AAD9IHV1_PROWI</name>
<dbReference type="GO" id="GO:0071013">
    <property type="term" value="C:catalytic step 2 spliceosome"/>
    <property type="evidence" value="ECO:0007669"/>
    <property type="project" value="TreeGrafter"/>
</dbReference>
<keyword evidence="4" id="KW-0508">mRNA splicing</keyword>
<dbReference type="InterPro" id="IPR024977">
    <property type="entry name" value="Apc4-like_WD40_dom"/>
</dbReference>
<gene>
    <name evidence="8" type="ORF">QBZ16_003804</name>
</gene>
<dbReference type="EMBL" id="JASFZW010000005">
    <property type="protein sequence ID" value="KAK2077936.1"/>
    <property type="molecule type" value="Genomic_DNA"/>
</dbReference>
<evidence type="ECO:0000256" key="6">
    <source>
        <dbReference type="SAM" id="MobiDB-lite"/>
    </source>
</evidence>
<dbReference type="Pfam" id="PF00400">
    <property type="entry name" value="WD40"/>
    <property type="match status" value="3"/>
</dbReference>